<evidence type="ECO:0000313" key="10">
    <source>
        <dbReference type="Proteomes" id="UP000193920"/>
    </source>
</evidence>
<comment type="catalytic activity">
    <reaction evidence="2 5">
        <text>4-nitrophenyl phosphate + H2O = 4-nitrophenol + phosphate + H(+)</text>
        <dbReference type="Rhea" id="RHEA:21664"/>
        <dbReference type="ChEBI" id="CHEBI:15377"/>
        <dbReference type="ChEBI" id="CHEBI:15378"/>
        <dbReference type="ChEBI" id="CHEBI:43474"/>
        <dbReference type="ChEBI" id="CHEBI:57917"/>
        <dbReference type="ChEBI" id="CHEBI:61146"/>
        <dbReference type="EC" id="3.1.3.41"/>
    </reaction>
</comment>
<feature type="binding site" evidence="8">
    <location>
        <position position="27"/>
    </location>
    <ligand>
        <name>Mg(2+)</name>
        <dbReference type="ChEBI" id="CHEBI:18420"/>
    </ligand>
</feature>
<dbReference type="GO" id="GO:0004035">
    <property type="term" value="F:alkaline phosphatase activity"/>
    <property type="evidence" value="ECO:0007669"/>
    <property type="project" value="UniProtKB-ARBA"/>
</dbReference>
<feature type="active site" description="Proton donor" evidence="6">
    <location>
        <position position="29"/>
    </location>
</feature>
<gene>
    <name evidence="9" type="ORF">LY90DRAFT_448655</name>
</gene>
<evidence type="ECO:0000256" key="2">
    <source>
        <dbReference type="ARBA" id="ARBA00050247"/>
    </source>
</evidence>
<evidence type="ECO:0000256" key="6">
    <source>
        <dbReference type="PIRSR" id="PIRSR000915-1"/>
    </source>
</evidence>
<dbReference type="PANTHER" id="PTHR19288:SF46">
    <property type="entry name" value="HALOACID DEHALOGENASE-LIKE HYDROLASE DOMAIN-CONTAINING PROTEIN 2"/>
    <property type="match status" value="1"/>
</dbReference>
<protein>
    <recommendedName>
        <fullName evidence="4 5">4-nitrophenylphosphatase</fullName>
        <shortName evidence="5">PNPPase</shortName>
        <ecNumber evidence="3 5">3.1.3.41</ecNumber>
    </recommendedName>
</protein>
<sequence length="300" mass="33760">MTTKSFKLEKINDIKNFFDSYDTFIFDCDGVIWRANNLIKGVKEALTLMKKNNKKTIFVTNNSTKSREEYFKKFSSFNLPIDINDIFSSAYSTAYYLKNVINFPKDKRVYVLGTKGLIKEIEDVGVNAFGYEDNITEPFSSEEDIFNSIHPDDSVGAVVVGFDVKVNYKKYAKACTYINTNPDCQFLVTNSDITYPVQNSVLPEAGSVVAPLIAVANKEPVFLGKPTANMINCISQKFNLDLKRTCMVGDRLDTDMVFGKNNNITTLLVLTGVTSEEALLNQNAIIPDYYIDGLNSFNRI</sequence>
<feature type="binding site" evidence="8">
    <location>
        <position position="29"/>
    </location>
    <ligand>
        <name>Mg(2+)</name>
        <dbReference type="ChEBI" id="CHEBI:18420"/>
    </ligand>
</feature>
<keyword evidence="8" id="KW-0460">Magnesium</keyword>
<dbReference type="Proteomes" id="UP000193920">
    <property type="component" value="Unassembled WGS sequence"/>
</dbReference>
<evidence type="ECO:0000256" key="5">
    <source>
        <dbReference type="PIRNR" id="PIRNR000915"/>
    </source>
</evidence>
<reference evidence="9 10" key="1">
    <citation type="submission" date="2016-08" db="EMBL/GenBank/DDBJ databases">
        <title>A Parts List for Fungal Cellulosomes Revealed by Comparative Genomics.</title>
        <authorList>
            <consortium name="DOE Joint Genome Institute"/>
            <person name="Haitjema C.H."/>
            <person name="Gilmore S.P."/>
            <person name="Henske J.K."/>
            <person name="Solomon K.V."/>
            <person name="De Groot R."/>
            <person name="Kuo A."/>
            <person name="Mondo S.J."/>
            <person name="Salamov A.A."/>
            <person name="Labutti K."/>
            <person name="Zhao Z."/>
            <person name="Chiniquy J."/>
            <person name="Barry K."/>
            <person name="Brewer H.M."/>
            <person name="Purvine S.O."/>
            <person name="Wright A.T."/>
            <person name="Boxma B."/>
            <person name="Van Alen T."/>
            <person name="Hackstein J.H."/>
            <person name="Baker S.E."/>
            <person name="Grigoriev I.V."/>
            <person name="O'Malley M.A."/>
        </authorList>
    </citation>
    <scope>NUCLEOTIDE SEQUENCE [LARGE SCALE GENOMIC DNA]</scope>
    <source>
        <strain evidence="9 10">G1</strain>
    </source>
</reference>
<evidence type="ECO:0000256" key="7">
    <source>
        <dbReference type="PIRSR" id="PIRSR000915-2"/>
    </source>
</evidence>
<feature type="active site" description="Proton donor" evidence="6">
    <location>
        <position position="27"/>
    </location>
</feature>
<dbReference type="InterPro" id="IPR006357">
    <property type="entry name" value="HAD-SF_hydro_IIA"/>
</dbReference>
<dbReference type="GO" id="GO:0046872">
    <property type="term" value="F:metal ion binding"/>
    <property type="evidence" value="ECO:0007669"/>
    <property type="project" value="UniProtKB-KW"/>
</dbReference>
<dbReference type="PIRSF" id="PIRSF000915">
    <property type="entry name" value="PGP-type_phosphatase"/>
    <property type="match status" value="1"/>
</dbReference>
<accession>A0A1Y2FJA9</accession>
<evidence type="ECO:0000256" key="3">
    <source>
        <dbReference type="ARBA" id="ARBA00066659"/>
    </source>
</evidence>
<comment type="cofactor">
    <cofactor evidence="8">
        <name>Mg(2+)</name>
        <dbReference type="ChEBI" id="CHEBI:18420"/>
    </cofactor>
    <text evidence="8">Divalent metal ions. Mg(2+) is the most effective.</text>
</comment>
<keyword evidence="10" id="KW-1185">Reference proteome</keyword>
<keyword evidence="1 5" id="KW-0378">Hydrolase</keyword>
<dbReference type="PANTHER" id="PTHR19288">
    <property type="entry name" value="4-NITROPHENYLPHOSPHATASE-RELATED"/>
    <property type="match status" value="1"/>
</dbReference>
<dbReference type="Pfam" id="PF13242">
    <property type="entry name" value="Hydrolase_like"/>
    <property type="match status" value="1"/>
</dbReference>
<evidence type="ECO:0000256" key="4">
    <source>
        <dbReference type="ARBA" id="ARBA00069197"/>
    </source>
</evidence>
<feature type="binding site" evidence="8">
    <location>
        <position position="250"/>
    </location>
    <ligand>
        <name>Mg(2+)</name>
        <dbReference type="ChEBI" id="CHEBI:18420"/>
    </ligand>
</feature>
<dbReference type="NCBIfam" id="TIGR01460">
    <property type="entry name" value="HAD-SF-IIA"/>
    <property type="match status" value="1"/>
</dbReference>
<comment type="caution">
    <text evidence="9">The sequence shown here is derived from an EMBL/GenBank/DDBJ whole genome shotgun (WGS) entry which is preliminary data.</text>
</comment>
<dbReference type="Pfam" id="PF13344">
    <property type="entry name" value="Hydrolase_6"/>
    <property type="match status" value="1"/>
</dbReference>
<dbReference type="InterPro" id="IPR006349">
    <property type="entry name" value="PGP_euk"/>
</dbReference>
<proteinExistence type="predicted"/>
<dbReference type="GO" id="GO:0005737">
    <property type="term" value="C:cytoplasm"/>
    <property type="evidence" value="ECO:0007669"/>
    <property type="project" value="TreeGrafter"/>
</dbReference>
<dbReference type="InterPro" id="IPR036412">
    <property type="entry name" value="HAD-like_sf"/>
</dbReference>
<dbReference type="NCBIfam" id="TIGR01452">
    <property type="entry name" value="PGP_euk"/>
    <property type="match status" value="1"/>
</dbReference>
<dbReference type="EC" id="3.1.3.41" evidence="3 5"/>
<organism evidence="9 10">
    <name type="scientific">Neocallimastix californiae</name>
    <dbReference type="NCBI Taxonomy" id="1754190"/>
    <lineage>
        <taxon>Eukaryota</taxon>
        <taxon>Fungi</taxon>
        <taxon>Fungi incertae sedis</taxon>
        <taxon>Chytridiomycota</taxon>
        <taxon>Chytridiomycota incertae sedis</taxon>
        <taxon>Neocallimastigomycetes</taxon>
        <taxon>Neocallimastigales</taxon>
        <taxon>Neocallimastigaceae</taxon>
        <taxon>Neocallimastix</taxon>
    </lineage>
</organism>
<dbReference type="STRING" id="1754190.A0A1Y2FJA9"/>
<dbReference type="AlphaFoldDB" id="A0A1Y2FJA9"/>
<evidence type="ECO:0000313" key="9">
    <source>
        <dbReference type="EMBL" id="ORY84023.1"/>
    </source>
</evidence>
<dbReference type="Gene3D" id="3.40.50.1000">
    <property type="entry name" value="HAD superfamily/HAD-like"/>
    <property type="match status" value="2"/>
</dbReference>
<dbReference type="OrthoDB" id="413953at2759"/>
<dbReference type="GO" id="GO:0008967">
    <property type="term" value="F:phosphoglycolate phosphatase activity"/>
    <property type="evidence" value="ECO:0007669"/>
    <property type="project" value="TreeGrafter"/>
</dbReference>
<name>A0A1Y2FJA9_9FUNG</name>
<evidence type="ECO:0000256" key="1">
    <source>
        <dbReference type="ARBA" id="ARBA00022801"/>
    </source>
</evidence>
<feature type="binding site" evidence="7">
    <location>
        <position position="225"/>
    </location>
    <ligand>
        <name>substrate</name>
    </ligand>
</feature>
<dbReference type="EMBL" id="MCOG01000006">
    <property type="protein sequence ID" value="ORY84023.1"/>
    <property type="molecule type" value="Genomic_DNA"/>
</dbReference>
<evidence type="ECO:0000256" key="8">
    <source>
        <dbReference type="PIRSR" id="PIRSR000915-3"/>
    </source>
</evidence>
<dbReference type="InterPro" id="IPR023214">
    <property type="entry name" value="HAD_sf"/>
</dbReference>
<keyword evidence="8" id="KW-0479">Metal-binding</keyword>
<dbReference type="SUPFAM" id="SSF56784">
    <property type="entry name" value="HAD-like"/>
    <property type="match status" value="1"/>
</dbReference>
<dbReference type="FunFam" id="3.40.50.1000:FF:000039">
    <property type="entry name" value="Phosphoglycolate phosphatase"/>
    <property type="match status" value="1"/>
</dbReference>